<protein>
    <submittedName>
        <fullName evidence="2">Uncharacterized protein</fullName>
    </submittedName>
</protein>
<reference evidence="3" key="1">
    <citation type="submission" date="2016-06" db="EMBL/GenBank/DDBJ databases">
        <authorList>
            <person name="Petersen J."/>
            <person name="Sayavedra L."/>
        </authorList>
    </citation>
    <scope>NUCLEOTIDE SEQUENCE [LARGE SCALE GENOMIC DNA]</scope>
    <source>
        <strain evidence="3">BazSymA</strain>
    </source>
</reference>
<keyword evidence="1" id="KW-1133">Transmembrane helix</keyword>
<evidence type="ECO:0000313" key="3">
    <source>
        <dbReference type="Proteomes" id="UP000198988"/>
    </source>
</evidence>
<keyword evidence="1" id="KW-0812">Transmembrane</keyword>
<evidence type="ECO:0000313" key="2">
    <source>
        <dbReference type="EMBL" id="SEH83792.1"/>
    </source>
</evidence>
<accession>A0A1H6LGA6</accession>
<dbReference type="AlphaFoldDB" id="A0A1H6LGA6"/>
<keyword evidence="1" id="KW-0472">Membrane</keyword>
<sequence>MGHYRWFFRILIGIFWVGWFYFWIWVLILLKSLETLTLLN</sequence>
<gene>
    <name evidence="2" type="ORF">BAZSYMA_ACONTIG145305_0</name>
</gene>
<organism evidence="2 3">
    <name type="scientific">Bathymodiolus azoricus thioautotrophic gill symbiont</name>
    <dbReference type="NCBI Taxonomy" id="235205"/>
    <lineage>
        <taxon>Bacteria</taxon>
        <taxon>Pseudomonadati</taxon>
        <taxon>Pseudomonadota</taxon>
        <taxon>Gammaproteobacteria</taxon>
        <taxon>sulfur-oxidizing symbionts</taxon>
    </lineage>
</organism>
<proteinExistence type="predicted"/>
<evidence type="ECO:0000256" key="1">
    <source>
        <dbReference type="SAM" id="Phobius"/>
    </source>
</evidence>
<dbReference type="Proteomes" id="UP000198988">
    <property type="component" value="Unassembled WGS sequence"/>
</dbReference>
<dbReference type="EMBL" id="CDSC02000253">
    <property type="protein sequence ID" value="SEH83792.1"/>
    <property type="molecule type" value="Genomic_DNA"/>
</dbReference>
<feature type="transmembrane region" description="Helical" evidence="1">
    <location>
        <begin position="6"/>
        <end position="30"/>
    </location>
</feature>
<name>A0A1H6LGA6_9GAMM</name>